<name>A0A381TKB4_9ZZZZ</name>
<comment type="subcellular location">
    <subcellularLocation>
        <location evidence="1">Membrane</location>
        <topology evidence="1">Single-pass membrane protein</topology>
    </subcellularLocation>
</comment>
<dbReference type="HAMAP" id="MF_00237">
    <property type="entry name" value="TatB"/>
    <property type="match status" value="1"/>
</dbReference>
<dbReference type="GO" id="GO:0008320">
    <property type="term" value="F:protein transmembrane transporter activity"/>
    <property type="evidence" value="ECO:0007669"/>
    <property type="project" value="InterPro"/>
</dbReference>
<dbReference type="InterPro" id="IPR003369">
    <property type="entry name" value="TatA/B/E"/>
</dbReference>
<keyword evidence="6 10" id="KW-1133">Transmembrane helix</keyword>
<dbReference type="GO" id="GO:0016020">
    <property type="term" value="C:membrane"/>
    <property type="evidence" value="ECO:0007669"/>
    <property type="project" value="UniProtKB-SubCell"/>
</dbReference>
<keyword evidence="5" id="KW-0653">Protein transport</keyword>
<dbReference type="NCBIfam" id="TIGR01410">
    <property type="entry name" value="tatB"/>
    <property type="match status" value="1"/>
</dbReference>
<keyword evidence="2" id="KW-0813">Transport</keyword>
<evidence type="ECO:0000256" key="5">
    <source>
        <dbReference type="ARBA" id="ARBA00022927"/>
    </source>
</evidence>
<feature type="compositionally biased region" description="Polar residues" evidence="9">
    <location>
        <begin position="123"/>
        <end position="144"/>
    </location>
</feature>
<dbReference type="AlphaFoldDB" id="A0A381TKB4"/>
<gene>
    <name evidence="11" type="ORF">METZ01_LOCUS69078</name>
</gene>
<evidence type="ECO:0000256" key="6">
    <source>
        <dbReference type="ARBA" id="ARBA00022989"/>
    </source>
</evidence>
<keyword evidence="8 10" id="KW-0472">Membrane</keyword>
<evidence type="ECO:0000256" key="9">
    <source>
        <dbReference type="SAM" id="MobiDB-lite"/>
    </source>
</evidence>
<evidence type="ECO:0000256" key="8">
    <source>
        <dbReference type="ARBA" id="ARBA00023136"/>
    </source>
</evidence>
<sequence>VFDVGFWELAIIAVIALLVIGPERLPKAARTAGLWVGRARRMVTDVKADIDREIREGDLAELKKAGEELKKTQSAVESAGAQIIEDSELGELKKTGEELKAAKGEFETVGEELKTAKSEAESFGTNLADSDSMNSVGESIESGTPTPPADPNENNTSR</sequence>
<dbReference type="EMBL" id="UINC01004700">
    <property type="protein sequence ID" value="SVA16224.1"/>
    <property type="molecule type" value="Genomic_DNA"/>
</dbReference>
<evidence type="ECO:0000256" key="10">
    <source>
        <dbReference type="SAM" id="Phobius"/>
    </source>
</evidence>
<accession>A0A381TKB4</accession>
<feature type="transmembrane region" description="Helical" evidence="10">
    <location>
        <begin position="6"/>
        <end position="22"/>
    </location>
</feature>
<organism evidence="11">
    <name type="scientific">marine metagenome</name>
    <dbReference type="NCBI Taxonomy" id="408172"/>
    <lineage>
        <taxon>unclassified sequences</taxon>
        <taxon>metagenomes</taxon>
        <taxon>ecological metagenomes</taxon>
    </lineage>
</organism>
<evidence type="ECO:0008006" key="12">
    <source>
        <dbReference type="Google" id="ProtNLM"/>
    </source>
</evidence>
<dbReference type="GO" id="GO:0043953">
    <property type="term" value="P:protein transport by the Tat complex"/>
    <property type="evidence" value="ECO:0007669"/>
    <property type="project" value="InterPro"/>
</dbReference>
<dbReference type="PANTHER" id="PTHR33162">
    <property type="entry name" value="SEC-INDEPENDENT PROTEIN TRANSLOCASE PROTEIN TATA, CHLOROPLASTIC"/>
    <property type="match status" value="1"/>
</dbReference>
<protein>
    <recommendedName>
        <fullName evidence="12">Twin-arginine translocase subunit TatB</fullName>
    </recommendedName>
</protein>
<proteinExistence type="inferred from homology"/>
<dbReference type="Pfam" id="PF02416">
    <property type="entry name" value="TatA_B_E"/>
    <property type="match status" value="1"/>
</dbReference>
<evidence type="ECO:0000313" key="11">
    <source>
        <dbReference type="EMBL" id="SVA16224.1"/>
    </source>
</evidence>
<keyword evidence="4 10" id="KW-0812">Transmembrane</keyword>
<dbReference type="Gene3D" id="1.20.5.3310">
    <property type="match status" value="1"/>
</dbReference>
<dbReference type="PRINTS" id="PR01506">
    <property type="entry name" value="TATBPROTEIN"/>
</dbReference>
<keyword evidence="3" id="KW-1003">Cell membrane</keyword>
<evidence type="ECO:0000256" key="4">
    <source>
        <dbReference type="ARBA" id="ARBA00022692"/>
    </source>
</evidence>
<feature type="non-terminal residue" evidence="11">
    <location>
        <position position="1"/>
    </location>
</feature>
<dbReference type="PANTHER" id="PTHR33162:SF1">
    <property type="entry name" value="SEC-INDEPENDENT PROTEIN TRANSLOCASE PROTEIN TATA, CHLOROPLASTIC"/>
    <property type="match status" value="1"/>
</dbReference>
<evidence type="ECO:0000256" key="7">
    <source>
        <dbReference type="ARBA" id="ARBA00023010"/>
    </source>
</evidence>
<feature type="region of interest" description="Disordered" evidence="9">
    <location>
        <begin position="112"/>
        <end position="158"/>
    </location>
</feature>
<evidence type="ECO:0000256" key="1">
    <source>
        <dbReference type="ARBA" id="ARBA00004167"/>
    </source>
</evidence>
<reference evidence="11" key="1">
    <citation type="submission" date="2018-05" db="EMBL/GenBank/DDBJ databases">
        <authorList>
            <person name="Lanie J.A."/>
            <person name="Ng W.-L."/>
            <person name="Kazmierczak K.M."/>
            <person name="Andrzejewski T.M."/>
            <person name="Davidsen T.M."/>
            <person name="Wayne K.J."/>
            <person name="Tettelin H."/>
            <person name="Glass J.I."/>
            <person name="Rusch D."/>
            <person name="Podicherti R."/>
            <person name="Tsui H.-C.T."/>
            <person name="Winkler M.E."/>
        </authorList>
    </citation>
    <scope>NUCLEOTIDE SEQUENCE</scope>
</reference>
<dbReference type="InterPro" id="IPR018448">
    <property type="entry name" value="TatB"/>
</dbReference>
<keyword evidence="7" id="KW-0811">Translocation</keyword>
<evidence type="ECO:0000256" key="2">
    <source>
        <dbReference type="ARBA" id="ARBA00022448"/>
    </source>
</evidence>
<evidence type="ECO:0000256" key="3">
    <source>
        <dbReference type="ARBA" id="ARBA00022475"/>
    </source>
</evidence>